<dbReference type="EMBL" id="BSYO01000032">
    <property type="protein sequence ID" value="GMH27145.1"/>
    <property type="molecule type" value="Genomic_DNA"/>
</dbReference>
<organism evidence="2 3">
    <name type="scientific">Nepenthes gracilis</name>
    <name type="common">Slender pitcher plant</name>
    <dbReference type="NCBI Taxonomy" id="150966"/>
    <lineage>
        <taxon>Eukaryota</taxon>
        <taxon>Viridiplantae</taxon>
        <taxon>Streptophyta</taxon>
        <taxon>Embryophyta</taxon>
        <taxon>Tracheophyta</taxon>
        <taxon>Spermatophyta</taxon>
        <taxon>Magnoliopsida</taxon>
        <taxon>eudicotyledons</taxon>
        <taxon>Gunneridae</taxon>
        <taxon>Pentapetalae</taxon>
        <taxon>Caryophyllales</taxon>
        <taxon>Nepenthaceae</taxon>
        <taxon>Nepenthes</taxon>
    </lineage>
</organism>
<feature type="compositionally biased region" description="Low complexity" evidence="1">
    <location>
        <begin position="63"/>
        <end position="73"/>
    </location>
</feature>
<gene>
    <name evidence="2" type="ORF">Nepgr_028988</name>
</gene>
<keyword evidence="3" id="KW-1185">Reference proteome</keyword>
<evidence type="ECO:0000313" key="3">
    <source>
        <dbReference type="Proteomes" id="UP001279734"/>
    </source>
</evidence>
<sequence>MGQRRKNLKKVAIQSYFHSNFIFYSQQISGVISDEIFHPRWALAQKPPASTPPASTPTPQSSPPSQVLVSAPQLPASGTAPANFPLL</sequence>
<evidence type="ECO:0000313" key="2">
    <source>
        <dbReference type="EMBL" id="GMH27145.1"/>
    </source>
</evidence>
<name>A0AAD3TCR3_NEPGR</name>
<proteinExistence type="predicted"/>
<dbReference type="AlphaFoldDB" id="A0AAD3TCR3"/>
<comment type="caution">
    <text evidence="2">The sequence shown here is derived from an EMBL/GenBank/DDBJ whole genome shotgun (WGS) entry which is preliminary data.</text>
</comment>
<dbReference type="Proteomes" id="UP001279734">
    <property type="component" value="Unassembled WGS sequence"/>
</dbReference>
<feature type="compositionally biased region" description="Pro residues" evidence="1">
    <location>
        <begin position="49"/>
        <end position="62"/>
    </location>
</feature>
<accession>A0AAD3TCR3</accession>
<protein>
    <submittedName>
        <fullName evidence="2">Uncharacterized protein</fullName>
    </submittedName>
</protein>
<feature type="region of interest" description="Disordered" evidence="1">
    <location>
        <begin position="43"/>
        <end position="87"/>
    </location>
</feature>
<reference evidence="2" key="1">
    <citation type="submission" date="2023-05" db="EMBL/GenBank/DDBJ databases">
        <title>Nepenthes gracilis genome sequencing.</title>
        <authorList>
            <person name="Fukushima K."/>
        </authorList>
    </citation>
    <scope>NUCLEOTIDE SEQUENCE</scope>
    <source>
        <strain evidence="2">SING2019-196</strain>
    </source>
</reference>
<evidence type="ECO:0000256" key="1">
    <source>
        <dbReference type="SAM" id="MobiDB-lite"/>
    </source>
</evidence>